<dbReference type="OrthoDB" id="9794876at2"/>
<dbReference type="InterPro" id="IPR011856">
    <property type="entry name" value="tRNA_endonuc-like_dom_sf"/>
</dbReference>
<evidence type="ECO:0000313" key="3">
    <source>
        <dbReference type="EMBL" id="MYL84281.1"/>
    </source>
</evidence>
<comment type="similarity">
    <text evidence="1 2">Belongs to the UPF0102 family.</text>
</comment>
<dbReference type="Gene3D" id="3.40.1350.10">
    <property type="match status" value="1"/>
</dbReference>
<name>A0A7C9ILZ9_9BACT</name>
<dbReference type="InterPro" id="IPR011335">
    <property type="entry name" value="Restrct_endonuc-II-like"/>
</dbReference>
<proteinExistence type="inferred from homology"/>
<evidence type="ECO:0000313" key="4">
    <source>
        <dbReference type="Proteomes" id="UP000482487"/>
    </source>
</evidence>
<accession>A0A7C9ILZ9</accession>
<dbReference type="PANTHER" id="PTHR34039">
    <property type="entry name" value="UPF0102 PROTEIN YRAN"/>
    <property type="match status" value="1"/>
</dbReference>
<dbReference type="EMBL" id="WVUD01000028">
    <property type="protein sequence ID" value="MYL84281.1"/>
    <property type="molecule type" value="Genomic_DNA"/>
</dbReference>
<dbReference type="NCBIfam" id="NF009150">
    <property type="entry name" value="PRK12497.1-3"/>
    <property type="match status" value="1"/>
</dbReference>
<dbReference type="NCBIfam" id="TIGR00252">
    <property type="entry name" value="YraN family protein"/>
    <property type="match status" value="1"/>
</dbReference>
<dbReference type="SUPFAM" id="SSF52980">
    <property type="entry name" value="Restriction endonuclease-like"/>
    <property type="match status" value="1"/>
</dbReference>
<dbReference type="CDD" id="cd20736">
    <property type="entry name" value="PoNe_Nuclease"/>
    <property type="match status" value="1"/>
</dbReference>
<sequence length="133" mass="14287">MAAKHLEFGQEGEACAEALLAAKGFVILARNYRTRGGEVDLICRDGGVLVFVEVKARQAGSLARPDEAVTPAKRRKIIKAASAYLSEGGLWDQPCRFDVVAVVRLTGRLTATHMPDAFSVEDAGPGSGLYQPW</sequence>
<dbReference type="InterPro" id="IPR003509">
    <property type="entry name" value="UPF0102_YraN-like"/>
</dbReference>
<dbReference type="AlphaFoldDB" id="A0A7C9ILZ9"/>
<dbReference type="GO" id="GO:0003676">
    <property type="term" value="F:nucleic acid binding"/>
    <property type="evidence" value="ECO:0007669"/>
    <property type="project" value="InterPro"/>
</dbReference>
<dbReference type="RefSeq" id="WP_160962156.1">
    <property type="nucleotide sequence ID" value="NZ_WVUD01000028.1"/>
</dbReference>
<evidence type="ECO:0000256" key="1">
    <source>
        <dbReference type="ARBA" id="ARBA00006738"/>
    </source>
</evidence>
<comment type="caution">
    <text evidence="3">The sequence shown here is derived from an EMBL/GenBank/DDBJ whole genome shotgun (WGS) entry which is preliminary data.</text>
</comment>
<dbReference type="Proteomes" id="UP000482487">
    <property type="component" value="Unassembled WGS sequence"/>
</dbReference>
<gene>
    <name evidence="3" type="ORF">GTA51_14210</name>
</gene>
<evidence type="ECO:0000256" key="2">
    <source>
        <dbReference type="HAMAP-Rule" id="MF_00048"/>
    </source>
</evidence>
<reference evidence="3 4" key="1">
    <citation type="submission" date="2020-01" db="EMBL/GenBank/DDBJ databases">
        <title>Genome sequence of Desulfovibrio aerotolerans DSM 16695(T).</title>
        <authorList>
            <person name="Karnachuk O."/>
            <person name="Avakyan M."/>
            <person name="Mardanov A."/>
            <person name="Kadnikov V."/>
            <person name="Ravin N."/>
        </authorList>
    </citation>
    <scope>NUCLEOTIDE SEQUENCE [LARGE SCALE GENOMIC DNA]</scope>
    <source>
        <strain evidence="3 4">DSM 16695</strain>
    </source>
</reference>
<dbReference type="HAMAP" id="MF_00048">
    <property type="entry name" value="UPF0102"/>
    <property type="match status" value="1"/>
</dbReference>
<organism evidence="3 4">
    <name type="scientific">Solidesulfovibrio aerotolerans</name>
    <dbReference type="NCBI Taxonomy" id="295255"/>
    <lineage>
        <taxon>Bacteria</taxon>
        <taxon>Pseudomonadati</taxon>
        <taxon>Thermodesulfobacteriota</taxon>
        <taxon>Desulfovibrionia</taxon>
        <taxon>Desulfovibrionales</taxon>
        <taxon>Desulfovibrionaceae</taxon>
        <taxon>Solidesulfovibrio</taxon>
    </lineage>
</organism>
<dbReference type="PANTHER" id="PTHR34039:SF1">
    <property type="entry name" value="UPF0102 PROTEIN YRAN"/>
    <property type="match status" value="1"/>
</dbReference>
<dbReference type="Pfam" id="PF02021">
    <property type="entry name" value="UPF0102"/>
    <property type="match status" value="1"/>
</dbReference>
<dbReference type="NCBIfam" id="NF009154">
    <property type="entry name" value="PRK12497.3-3"/>
    <property type="match status" value="1"/>
</dbReference>
<keyword evidence="4" id="KW-1185">Reference proteome</keyword>
<protein>
    <recommendedName>
        <fullName evidence="2">UPF0102 protein GTA51_14210</fullName>
    </recommendedName>
</protein>